<gene>
    <name evidence="2" type="ORF">GCM10009830_28540</name>
</gene>
<reference evidence="2 3" key="1">
    <citation type="journal article" date="2019" name="Int. J. Syst. Evol. Microbiol.">
        <title>The Global Catalogue of Microorganisms (GCM) 10K type strain sequencing project: providing services to taxonomists for standard genome sequencing and annotation.</title>
        <authorList>
            <consortium name="The Broad Institute Genomics Platform"/>
            <consortium name="The Broad Institute Genome Sequencing Center for Infectious Disease"/>
            <person name="Wu L."/>
            <person name="Ma J."/>
        </authorList>
    </citation>
    <scope>NUCLEOTIDE SEQUENCE [LARGE SCALE GENOMIC DNA]</scope>
    <source>
        <strain evidence="2 3">JCM 16001</strain>
    </source>
</reference>
<name>A0ABN2H0B0_9ACTN</name>
<comment type="caution">
    <text evidence="2">The sequence shown here is derived from an EMBL/GenBank/DDBJ whole genome shotgun (WGS) entry which is preliminary data.</text>
</comment>
<protein>
    <recommendedName>
        <fullName evidence="1">DUF4132 domain-containing protein</fullName>
    </recommendedName>
</protein>
<sequence length="1106" mass="118780">MSHPVPRLAPVTASETPLPDERLLAFPDSWNRFVQPRRGSDRPRRLKLDPEAGRALLAEFDARVRERLDHEANADHREAGLAFLAGKADPEGAAAVWALARPTATADPYVRRPLFDLAAAEHGLPFAAVALTEFFLLDIAAADRDGMIGLSPLSPQNHRWGRLNNSTELAAIRAHLAALPDAEHAAVIDALAARRTDPLRRLGASLLVPHETDWLDQVCAELTTLQPDATMSNLLLGVITTGQQLQSLDYSGVYLYWFQTSGLADLVHRLGADAVPVLDSMFTRWADTDDRKVLYRALAAIPSDAAFDRILDGLDDPVAMGFAMEAAARFPQRALRAVAARLPGAEPAVRRRLTTILYGDPVVLGAALDRQSDAVRDAVTAATSVPGRLAAAPAETLPALLTAPPWQAARTDAAPVVLKGLVPPAIDRVAWADGEREEWAATPVHGDDRDWTEDVKQFATFAPHYQARIIALAPIELSAPLLADWEPGVRYLAADLLRRLLAAHGDAAAGLVADCAGSDASLREVLLPIANLTAARLAADALARLKTLRPLAFEWLDRHAADAAALLIPDALGKTKKPRAAAEAALRYLAGCGRADLVRQAAVQYGPEAVAAVETLVDVDPLAPAGVPVPEPGPWVAPPALPQILLAGGERALPDSVVRTAATVLALGSPEYDYPGVAVLAETCDRASLTRFSHALFEQWLVAGAPWDQSWALTQLMHFGDDETVRALTPLIGRWPGENQHHRAVKGLKVLGAIGSEAALRAIQGIGEKAKFAAIKLEAREQITAIAANLGLSAEQLADRLVPDFGLREASALVLDYGPRSFKVGFDEQLKPFVTDGDGKPRKSLPKPAAKDDQELADAAYKRFANLRKELRTVAADQVKRLERAMVTGRTWTPAEFGEHFAGHPLVWHLARRLVWTADGVPFRLAEDRSRTDVEENALAVADDAVIRIAHPVHLGEEVAAWSEIFADYEIVQPFPQLGRETAAFTDEELATGHVTRFEQARVTVGGLLGLVKKGWVRAPALDAGIENGMWCPLPGTGYLVLDLDPGISAGDVHDMWVQILGQVVIADRDMGGWSRAQATPGLQVGDPVAASEALTALAKVVDAGA</sequence>
<accession>A0ABN2H0B0</accession>
<dbReference type="Proteomes" id="UP001499851">
    <property type="component" value="Unassembled WGS sequence"/>
</dbReference>
<evidence type="ECO:0000259" key="1">
    <source>
        <dbReference type="Pfam" id="PF13569"/>
    </source>
</evidence>
<dbReference type="Pfam" id="PF13569">
    <property type="entry name" value="DUF4132"/>
    <property type="match status" value="1"/>
</dbReference>
<evidence type="ECO:0000313" key="2">
    <source>
        <dbReference type="EMBL" id="GAA1679784.1"/>
    </source>
</evidence>
<keyword evidence="3" id="KW-1185">Reference proteome</keyword>
<organism evidence="2 3">
    <name type="scientific">Glycomyces endophyticus</name>
    <dbReference type="NCBI Taxonomy" id="480996"/>
    <lineage>
        <taxon>Bacteria</taxon>
        <taxon>Bacillati</taxon>
        <taxon>Actinomycetota</taxon>
        <taxon>Actinomycetes</taxon>
        <taxon>Glycomycetales</taxon>
        <taxon>Glycomycetaceae</taxon>
        <taxon>Glycomyces</taxon>
    </lineage>
</organism>
<dbReference type="EMBL" id="BAAAQF010000010">
    <property type="protein sequence ID" value="GAA1679784.1"/>
    <property type="molecule type" value="Genomic_DNA"/>
</dbReference>
<evidence type="ECO:0000313" key="3">
    <source>
        <dbReference type="Proteomes" id="UP001499851"/>
    </source>
</evidence>
<feature type="domain" description="DUF4132" evidence="1">
    <location>
        <begin position="839"/>
        <end position="1016"/>
    </location>
</feature>
<dbReference type="InterPro" id="IPR025406">
    <property type="entry name" value="DUF4132"/>
</dbReference>
<proteinExistence type="predicted"/>